<evidence type="ECO:0000313" key="1">
    <source>
        <dbReference type="EMBL" id="MBU9735620.1"/>
    </source>
</evidence>
<dbReference type="RefSeq" id="WP_158342255.1">
    <property type="nucleotide sequence ID" value="NZ_JAHQCW010000004.1"/>
</dbReference>
<comment type="caution">
    <text evidence="1">The sequence shown here is derived from an EMBL/GenBank/DDBJ whole genome shotgun (WGS) entry which is preliminary data.</text>
</comment>
<sequence>MNVHTLEQEPGHIIEQHLLSWTPPAIEGEIPHGDMPGDKVEINDMHICKANTIFPELLDKLYPIVRANPHQRAVAAVCGGSGVGKSEIASILSWYLKQIGIGSYILSGDNYPYRIPMYNDAERLRIFRTCALRGMIADGEYTRERFETIHQLQLDGTDADPKHGKEYPWFSSYLSAGKSGLKGYLGTEKEIDFAEVTKITEAFHQGAGQIWLKRMGRADTELWYEEVDFRQISILLIEWTHGNSDYYKGVDVPVLLNSTPQETYAHRKARNRDTGTDSPFTSLVLEIEQELLRSQAHKAQIILSKNGDLLSHEQYFALMGENTEAAL</sequence>
<dbReference type="SUPFAM" id="SSF52540">
    <property type="entry name" value="P-loop containing nucleoside triphosphate hydrolases"/>
    <property type="match status" value="1"/>
</dbReference>
<dbReference type="Gene3D" id="3.40.50.300">
    <property type="entry name" value="P-loop containing nucleotide triphosphate hydrolases"/>
    <property type="match status" value="1"/>
</dbReference>
<protein>
    <submittedName>
        <fullName evidence="1">Adenylylsulfate kinase</fullName>
    </submittedName>
</protein>
<keyword evidence="2" id="KW-1185">Reference proteome</keyword>
<proteinExistence type="predicted"/>
<dbReference type="Proteomes" id="UP000712157">
    <property type="component" value="Unassembled WGS sequence"/>
</dbReference>
<evidence type="ECO:0000313" key="2">
    <source>
        <dbReference type="Proteomes" id="UP000712157"/>
    </source>
</evidence>
<gene>
    <name evidence="1" type="ORF">KTH89_03660</name>
</gene>
<dbReference type="AlphaFoldDB" id="A0A949JUZ0"/>
<dbReference type="InterPro" id="IPR027417">
    <property type="entry name" value="P-loop_NTPase"/>
</dbReference>
<organism evidence="1 2">
    <name type="scientific">Diplocloster agilis</name>
    <dbReference type="NCBI Taxonomy" id="2850323"/>
    <lineage>
        <taxon>Bacteria</taxon>
        <taxon>Bacillati</taxon>
        <taxon>Bacillota</taxon>
        <taxon>Clostridia</taxon>
        <taxon>Lachnospirales</taxon>
        <taxon>Lachnospiraceae</taxon>
        <taxon>Diplocloster</taxon>
    </lineage>
</organism>
<name>A0A949JUZ0_9FIRM</name>
<dbReference type="GO" id="GO:0016301">
    <property type="term" value="F:kinase activity"/>
    <property type="evidence" value="ECO:0007669"/>
    <property type="project" value="UniProtKB-KW"/>
</dbReference>
<reference evidence="1" key="1">
    <citation type="submission" date="2021-06" db="EMBL/GenBank/DDBJ databases">
        <title>Description of novel taxa of the family Lachnospiraceae.</title>
        <authorList>
            <person name="Chaplin A.V."/>
            <person name="Sokolova S.R."/>
            <person name="Pikina A.P."/>
            <person name="Korzhanova M."/>
            <person name="Belova V."/>
            <person name="Korostin D."/>
            <person name="Efimov B.A."/>
        </authorList>
    </citation>
    <scope>NUCLEOTIDE SEQUENCE</scope>
    <source>
        <strain evidence="1">ASD5720</strain>
    </source>
</reference>
<keyword evidence="1" id="KW-0418">Kinase</keyword>
<accession>A0A949JUZ0</accession>
<dbReference type="EMBL" id="JAHQCW010000004">
    <property type="protein sequence ID" value="MBU9735620.1"/>
    <property type="molecule type" value="Genomic_DNA"/>
</dbReference>
<keyword evidence="1" id="KW-0808">Transferase</keyword>